<organism evidence="8 9">
    <name type="scientific">Gossypium gossypioides</name>
    <name type="common">Mexican cotton</name>
    <name type="synonym">Selera gossypioides</name>
    <dbReference type="NCBI Taxonomy" id="34282"/>
    <lineage>
        <taxon>Eukaryota</taxon>
        <taxon>Viridiplantae</taxon>
        <taxon>Streptophyta</taxon>
        <taxon>Embryophyta</taxon>
        <taxon>Tracheophyta</taxon>
        <taxon>Spermatophyta</taxon>
        <taxon>Magnoliopsida</taxon>
        <taxon>eudicotyledons</taxon>
        <taxon>Gunneridae</taxon>
        <taxon>Pentapetalae</taxon>
        <taxon>rosids</taxon>
        <taxon>malvids</taxon>
        <taxon>Malvales</taxon>
        <taxon>Malvaceae</taxon>
        <taxon>Malvoideae</taxon>
        <taxon>Gossypium</taxon>
    </lineage>
</organism>
<reference evidence="8 9" key="1">
    <citation type="journal article" date="2019" name="Genome Biol. Evol.">
        <title>Insights into the evolution of the New World diploid cottons (Gossypium, subgenus Houzingenia) based on genome sequencing.</title>
        <authorList>
            <person name="Grover C.E."/>
            <person name="Arick M.A. 2nd"/>
            <person name="Thrash A."/>
            <person name="Conover J.L."/>
            <person name="Sanders W.S."/>
            <person name="Peterson D.G."/>
            <person name="Frelichowski J.E."/>
            <person name="Scheffler J.A."/>
            <person name="Scheffler B.E."/>
            <person name="Wendel J.F."/>
        </authorList>
    </citation>
    <scope>NUCLEOTIDE SEQUENCE [LARGE SCALE GENOMIC DNA]</scope>
    <source>
        <strain evidence="8">5</strain>
        <tissue evidence="8">Leaf</tissue>
    </source>
</reference>
<comment type="catalytic activity">
    <reaction evidence="7">
        <text>a monosaccharide 1-phosphate + UTP + H(+) = a UDP-monosaccharide + diphosphate</text>
        <dbReference type="Rhea" id="RHEA:13205"/>
        <dbReference type="ChEBI" id="CHEBI:15378"/>
        <dbReference type="ChEBI" id="CHEBI:33019"/>
        <dbReference type="ChEBI" id="CHEBI:46398"/>
        <dbReference type="ChEBI" id="CHEBI:140358"/>
        <dbReference type="ChEBI" id="CHEBI:140359"/>
        <dbReference type="EC" id="2.7.7.64"/>
    </reaction>
</comment>
<dbReference type="SUPFAM" id="SSF53448">
    <property type="entry name" value="Nucleotide-diphospho-sugar transferases"/>
    <property type="match status" value="1"/>
</dbReference>
<dbReference type="EMBL" id="JABEZY010000004">
    <property type="protein sequence ID" value="MBA0737485.1"/>
    <property type="molecule type" value="Genomic_DNA"/>
</dbReference>
<dbReference type="OrthoDB" id="532420at2759"/>
<dbReference type="Proteomes" id="UP000593579">
    <property type="component" value="Unassembled WGS sequence"/>
</dbReference>
<accession>A0A7J9BN18</accession>
<evidence type="ECO:0000256" key="1">
    <source>
        <dbReference type="ARBA" id="ARBA00001936"/>
    </source>
</evidence>
<evidence type="ECO:0000313" key="9">
    <source>
        <dbReference type="Proteomes" id="UP000593579"/>
    </source>
</evidence>
<comment type="caution">
    <text evidence="8">The sequence shown here is derived from an EMBL/GenBank/DDBJ whole genome shotgun (WGS) entry which is preliminary data.</text>
</comment>
<protein>
    <recommendedName>
        <fullName evidence="6">UTP-monosaccharide-1-phosphate uridylyltransferase</fullName>
        <ecNumber evidence="6">2.7.7.64</ecNumber>
    </recommendedName>
</protein>
<keyword evidence="3" id="KW-0808">Transferase</keyword>
<dbReference type="GO" id="GO:0051748">
    <property type="term" value="F:UTP-monosaccharide-1-phosphate uridylyltransferase activity"/>
    <property type="evidence" value="ECO:0007669"/>
    <property type="project" value="UniProtKB-EC"/>
</dbReference>
<dbReference type="FunFam" id="3.90.550.10:FF:000548">
    <property type="entry name" value="UDP-N-acetylglucosamine-pyrophosphorylase"/>
    <property type="match status" value="1"/>
</dbReference>
<dbReference type="InterPro" id="IPR039741">
    <property type="entry name" value="UDP-sugar_pyrophosphorylase"/>
</dbReference>
<proteinExistence type="inferred from homology"/>
<evidence type="ECO:0000256" key="6">
    <source>
        <dbReference type="ARBA" id="ARBA00039080"/>
    </source>
</evidence>
<evidence type="ECO:0000256" key="4">
    <source>
        <dbReference type="ARBA" id="ARBA00022695"/>
    </source>
</evidence>
<feature type="non-terminal residue" evidence="8">
    <location>
        <position position="261"/>
    </location>
</feature>
<dbReference type="GO" id="GO:0006048">
    <property type="term" value="P:UDP-N-acetylglucosamine biosynthetic process"/>
    <property type="evidence" value="ECO:0007669"/>
    <property type="project" value="TreeGrafter"/>
</dbReference>
<comment type="cofactor">
    <cofactor evidence="2">
        <name>Mg(2+)</name>
        <dbReference type="ChEBI" id="CHEBI:18420"/>
    </cofactor>
</comment>
<dbReference type="PANTHER" id="PTHR11952:SF9">
    <property type="entry name" value="UDP-SUGAR PYROPHOSPHORYLASE"/>
    <property type="match status" value="1"/>
</dbReference>
<comment type="cofactor">
    <cofactor evidence="1">
        <name>Mn(2+)</name>
        <dbReference type="ChEBI" id="CHEBI:29035"/>
    </cofactor>
</comment>
<evidence type="ECO:0000256" key="2">
    <source>
        <dbReference type="ARBA" id="ARBA00001946"/>
    </source>
</evidence>
<name>A0A7J9BN18_GOSGO</name>
<sequence>MASGLTTADSTAKLLSDLKIDAGDWPPSLVKNLHLLSPDQIQLGKMLLEMGQCHLFQHWAEPGVDDDQKKAFFIQLSKLNSSYPGGLASYIKTARELLADSKAGKNPYDGFTPSVPTGEVLSLGDDNFIKFEDVGVKEAKNAAFVLVAGGLGERLGYNGIKVALPAETTTGTCFLQLYIESILALQEASSRLTQGTCQKEIPFVIMTSDDTHTPTVDLVESNSYFGMKPSQVKLLKQEKVACLDDNDARLALDPHNKYRIQ</sequence>
<evidence type="ECO:0000256" key="7">
    <source>
        <dbReference type="ARBA" id="ARBA00048259"/>
    </source>
</evidence>
<evidence type="ECO:0000313" key="8">
    <source>
        <dbReference type="EMBL" id="MBA0737485.1"/>
    </source>
</evidence>
<evidence type="ECO:0000256" key="5">
    <source>
        <dbReference type="ARBA" id="ARBA00038047"/>
    </source>
</evidence>
<dbReference type="AlphaFoldDB" id="A0A7J9BN18"/>
<gene>
    <name evidence="8" type="ORF">Gogos_010945</name>
</gene>
<dbReference type="InterPro" id="IPR002618">
    <property type="entry name" value="UDPGP_fam"/>
</dbReference>
<dbReference type="Pfam" id="PF01704">
    <property type="entry name" value="UDPGP"/>
    <property type="match status" value="1"/>
</dbReference>
<dbReference type="PANTHER" id="PTHR11952">
    <property type="entry name" value="UDP- GLUCOSE PYROPHOSPHORYLASE"/>
    <property type="match status" value="1"/>
</dbReference>
<comment type="similarity">
    <text evidence="5">Belongs to the USP family.</text>
</comment>
<keyword evidence="4" id="KW-0548">Nucleotidyltransferase</keyword>
<dbReference type="EC" id="2.7.7.64" evidence="6"/>
<dbReference type="InterPro" id="IPR029044">
    <property type="entry name" value="Nucleotide-diphossugar_trans"/>
</dbReference>
<dbReference type="GO" id="GO:0003977">
    <property type="term" value="F:UDP-N-acetylglucosamine diphosphorylase activity"/>
    <property type="evidence" value="ECO:0007669"/>
    <property type="project" value="TreeGrafter"/>
</dbReference>
<dbReference type="Gene3D" id="3.90.550.10">
    <property type="entry name" value="Spore Coat Polysaccharide Biosynthesis Protein SpsA, Chain A"/>
    <property type="match status" value="1"/>
</dbReference>
<keyword evidence="9" id="KW-1185">Reference proteome</keyword>
<evidence type="ECO:0000256" key="3">
    <source>
        <dbReference type="ARBA" id="ARBA00022679"/>
    </source>
</evidence>